<dbReference type="InterPro" id="IPR016032">
    <property type="entry name" value="Sig_transdc_resp-reg_C-effctor"/>
</dbReference>
<evidence type="ECO:0000256" key="3">
    <source>
        <dbReference type="SAM" id="Phobius"/>
    </source>
</evidence>
<dbReference type="CDD" id="cd00383">
    <property type="entry name" value="trans_reg_C"/>
    <property type="match status" value="1"/>
</dbReference>
<keyword evidence="3" id="KW-1133">Transmembrane helix</keyword>
<dbReference type="PROSITE" id="PS51755">
    <property type="entry name" value="OMPR_PHOB"/>
    <property type="match status" value="1"/>
</dbReference>
<dbReference type="InterPro" id="IPR036388">
    <property type="entry name" value="WH-like_DNA-bd_sf"/>
</dbReference>
<dbReference type="InterPro" id="IPR001867">
    <property type="entry name" value="OmpR/PhoB-type_DNA-bd"/>
</dbReference>
<dbReference type="Pfam" id="PF00486">
    <property type="entry name" value="Trans_reg_C"/>
    <property type="match status" value="1"/>
</dbReference>
<reference evidence="5 6" key="1">
    <citation type="submission" date="2021-12" db="EMBL/GenBank/DDBJ databases">
        <title>Complete genome sequence of Phytobacter diazotrophicus TA9734.</title>
        <authorList>
            <person name="Kubota H."/>
            <person name="Nakayama Y."/>
            <person name="Ariyoshi T."/>
        </authorList>
    </citation>
    <scope>NUCLEOTIDE SEQUENCE [LARGE SCALE GENOMIC DNA]</scope>
    <source>
        <strain evidence="5 6">TA9734</strain>
    </source>
</reference>
<dbReference type="SUPFAM" id="SSF46894">
    <property type="entry name" value="C-terminal effector domain of the bipartite response regulators"/>
    <property type="match status" value="1"/>
</dbReference>
<evidence type="ECO:0000259" key="4">
    <source>
        <dbReference type="PROSITE" id="PS51755"/>
    </source>
</evidence>
<dbReference type="RefSeq" id="WP_052249349.1">
    <property type="nucleotide sequence ID" value="NZ_AP025334.1"/>
</dbReference>
<evidence type="ECO:0000313" key="5">
    <source>
        <dbReference type="EMBL" id="BDD52591.1"/>
    </source>
</evidence>
<keyword evidence="6" id="KW-1185">Reference proteome</keyword>
<feature type="domain" description="OmpR/PhoB-type" evidence="4">
    <location>
        <begin position="2"/>
        <end position="107"/>
    </location>
</feature>
<feature type="transmembrane region" description="Helical" evidence="3">
    <location>
        <begin position="157"/>
        <end position="177"/>
    </location>
</feature>
<dbReference type="EMBL" id="AP025334">
    <property type="protein sequence ID" value="BDD52591.1"/>
    <property type="molecule type" value="Genomic_DNA"/>
</dbReference>
<evidence type="ECO:0000313" key="6">
    <source>
        <dbReference type="Proteomes" id="UP001320460"/>
    </source>
</evidence>
<dbReference type="Proteomes" id="UP001320460">
    <property type="component" value="Chromosome"/>
</dbReference>
<accession>A0ABN6LU03</accession>
<name>A0ABN6LU03_9ENTR</name>
<evidence type="ECO:0000256" key="2">
    <source>
        <dbReference type="PROSITE-ProRule" id="PRU01091"/>
    </source>
</evidence>
<sequence>MKTAWLINDVVLFEPDERRLCAIQNYPAQCIILHGPVNECLLQLLLHNGEVLSQRFLFDAVWGKQGAVVTTNALYQAIASVRKALKSAGLADDVIKTIPKAGFKSVAQICAGEAADFLPQRTVFPEPVEAGYMSVANDNIIINKQDSRWDALLHSPVAFFMAGLLFCLSCAVLYGSLNYDKAVFADYQQVGKIGNCEVFSSWYDVEHSRSQFNALSARYPITCKPGDSAYMTVNRLQQGISIFICDKTPDSANAHCRTLFYRQKYHENQ</sequence>
<organism evidence="5 6">
    <name type="scientific">Phytobacter diazotrophicus</name>
    <dbReference type="NCBI Taxonomy" id="395631"/>
    <lineage>
        <taxon>Bacteria</taxon>
        <taxon>Pseudomonadati</taxon>
        <taxon>Pseudomonadota</taxon>
        <taxon>Gammaproteobacteria</taxon>
        <taxon>Enterobacterales</taxon>
        <taxon>Enterobacteriaceae</taxon>
        <taxon>Phytobacter</taxon>
    </lineage>
</organism>
<feature type="DNA-binding region" description="OmpR/PhoB-type" evidence="2">
    <location>
        <begin position="2"/>
        <end position="107"/>
    </location>
</feature>
<protein>
    <recommendedName>
        <fullName evidence="4">OmpR/PhoB-type domain-containing protein</fullName>
    </recommendedName>
</protein>
<keyword evidence="1 2" id="KW-0238">DNA-binding</keyword>
<dbReference type="Gene3D" id="1.10.10.10">
    <property type="entry name" value="Winged helix-like DNA-binding domain superfamily/Winged helix DNA-binding domain"/>
    <property type="match status" value="1"/>
</dbReference>
<keyword evidence="3" id="KW-0472">Membrane</keyword>
<dbReference type="SMART" id="SM00862">
    <property type="entry name" value="Trans_reg_C"/>
    <property type="match status" value="1"/>
</dbReference>
<proteinExistence type="predicted"/>
<evidence type="ECO:0000256" key="1">
    <source>
        <dbReference type="ARBA" id="ARBA00023125"/>
    </source>
</evidence>
<keyword evidence="3" id="KW-0812">Transmembrane</keyword>
<gene>
    <name evidence="5" type="ORF">PDTA9734_40780</name>
</gene>